<evidence type="ECO:0000259" key="3">
    <source>
        <dbReference type="Pfam" id="PF03807"/>
    </source>
</evidence>
<comment type="similarity">
    <text evidence="1">Belongs to the pyrroline-5-carboxylate reductase family.</text>
</comment>
<dbReference type="Proteomes" id="UP000067711">
    <property type="component" value="Chromosome 1"/>
</dbReference>
<dbReference type="PANTHER" id="PTHR11645:SF0">
    <property type="entry name" value="PYRROLINE-5-CARBOXYLATE REDUCTASE 3"/>
    <property type="match status" value="1"/>
</dbReference>
<evidence type="ECO:0000313" key="5">
    <source>
        <dbReference type="Proteomes" id="UP000067711"/>
    </source>
</evidence>
<evidence type="ECO:0000313" key="4">
    <source>
        <dbReference type="EMBL" id="AOJ09212.1"/>
    </source>
</evidence>
<reference evidence="4 5" key="1">
    <citation type="submission" date="2015-12" db="EMBL/GenBank/DDBJ databases">
        <title>Diversity of Burkholderia near neighbor genomes.</title>
        <authorList>
            <person name="Sahl J."/>
            <person name="Wagner D."/>
            <person name="Keim P."/>
        </authorList>
    </citation>
    <scope>NUCLEOTIDE SEQUENCE [LARGE SCALE GENOMIC DNA]</scope>
    <source>
        <strain evidence="4 5">BDU8</strain>
    </source>
</reference>
<accession>A0A1B4FZX2</accession>
<dbReference type="Gene3D" id="3.40.50.720">
    <property type="entry name" value="NAD(P)-binding Rossmann-like Domain"/>
    <property type="match status" value="1"/>
</dbReference>
<keyword evidence="2" id="KW-0560">Oxidoreductase</keyword>
<name>A0A1B4FZX2_9BURK</name>
<dbReference type="SUPFAM" id="SSF51735">
    <property type="entry name" value="NAD(P)-binding Rossmann-fold domains"/>
    <property type="match status" value="1"/>
</dbReference>
<dbReference type="EMBL" id="CP013389">
    <property type="protein sequence ID" value="AOJ09212.1"/>
    <property type="molecule type" value="Genomic_DNA"/>
</dbReference>
<evidence type="ECO:0000256" key="1">
    <source>
        <dbReference type="ARBA" id="ARBA00005525"/>
    </source>
</evidence>
<dbReference type="GO" id="GO:0004735">
    <property type="term" value="F:pyrroline-5-carboxylate reductase activity"/>
    <property type="evidence" value="ECO:0007669"/>
    <property type="project" value="TreeGrafter"/>
</dbReference>
<dbReference type="PANTHER" id="PTHR11645">
    <property type="entry name" value="PYRROLINE-5-CARBOXYLATE REDUCTASE"/>
    <property type="match status" value="1"/>
</dbReference>
<sequence length="273" mass="28006">MSDAGKRNALGRIGIVGAGHVGVAVAARLVASGVGGDSLRLGNRESASSRERAAAAGVADLLTDVKAAVDSSDVILYAVRPADCALLGAYPLECGQSVISVLAGTPLANVARHARGAGRLARAMISSPDTIVAGRSIGAFYGDASAQAKALFERIGTEVVALDGEARFDAFTALGPCLPIALTYCEAAGIAPRDDDVFDCAAACGLGDWRRVLDWAQRVRPRNLGEADTQAYLNRAATPGGITEAILRSLRTGGHLSDALRDGIRHGAAMARS</sequence>
<dbReference type="AlphaFoldDB" id="A0A1B4FZX2"/>
<dbReference type="GO" id="GO:0055129">
    <property type="term" value="P:L-proline biosynthetic process"/>
    <property type="evidence" value="ECO:0007669"/>
    <property type="project" value="TreeGrafter"/>
</dbReference>
<dbReference type="RefSeq" id="WP_066493369.1">
    <property type="nucleotide sequence ID" value="NZ_CP013389.1"/>
</dbReference>
<feature type="domain" description="Pyrroline-5-carboxylate reductase catalytic N-terminal" evidence="3">
    <location>
        <begin position="12"/>
        <end position="104"/>
    </location>
</feature>
<dbReference type="InterPro" id="IPR036291">
    <property type="entry name" value="NAD(P)-bd_dom_sf"/>
</dbReference>
<dbReference type="InterPro" id="IPR028939">
    <property type="entry name" value="P5C_Rdtase_cat_N"/>
</dbReference>
<protein>
    <recommendedName>
        <fullName evidence="3">Pyrroline-5-carboxylate reductase catalytic N-terminal domain-containing protein</fullName>
    </recommendedName>
</protein>
<gene>
    <name evidence="4" type="ORF">WS71_17735</name>
</gene>
<proteinExistence type="inferred from homology"/>
<evidence type="ECO:0000256" key="2">
    <source>
        <dbReference type="ARBA" id="ARBA00023002"/>
    </source>
</evidence>
<dbReference type="Pfam" id="PF03807">
    <property type="entry name" value="F420_oxidored"/>
    <property type="match status" value="1"/>
</dbReference>
<organism evidence="4 5">
    <name type="scientific">Burkholderia mayonis</name>
    <dbReference type="NCBI Taxonomy" id="1385591"/>
    <lineage>
        <taxon>Bacteria</taxon>
        <taxon>Pseudomonadati</taxon>
        <taxon>Pseudomonadota</taxon>
        <taxon>Betaproteobacteria</taxon>
        <taxon>Burkholderiales</taxon>
        <taxon>Burkholderiaceae</taxon>
        <taxon>Burkholderia</taxon>
        <taxon>pseudomallei group</taxon>
    </lineage>
</organism>